<dbReference type="CDD" id="cd00614">
    <property type="entry name" value="CGS_like"/>
    <property type="match status" value="1"/>
</dbReference>
<organism evidence="7 8">
    <name type="scientific">Deinococcus aquiradiocola</name>
    <dbReference type="NCBI Taxonomy" id="393059"/>
    <lineage>
        <taxon>Bacteria</taxon>
        <taxon>Thermotogati</taxon>
        <taxon>Deinococcota</taxon>
        <taxon>Deinococci</taxon>
        <taxon>Deinococcales</taxon>
        <taxon>Deinococcaceae</taxon>
        <taxon>Deinococcus</taxon>
    </lineage>
</organism>
<sequence>MSTDSPHPDALSYDTQAVQVGIPRGNTLGVGIPIHQIAAFQFETLQDGATEFVTNATYSYARLQNPTVQALEERLTALEGGTATVALSSGQAATFTAILSVCRAGDHVVATSSLFGGSAGLLNNILPLMGITSTIVPNTPEAVQAAMQPGTRLVWAETIGNPAADIADIGAYARIAHEHGALLGIDNTWGGVGFLCRPLTHGADIVTHSLTKWAGGHGTVLGGSVTVGTHHDLSRNAIYTDGDPSLLTTRGPAALAWRQRWFGAHQLGMTLSAHSAFLIAQGLETLSLRLTRESQTALDLAQYLSAHDAVTGVAYPGLPASPHHALAQQYLHGGYGAVLTFEVPDPAPFLAALRVIRMAPNLGDTRTLVVHPWTTTHSRMPEPARRAAGVTPHTIRMSVGVEDASDLKRDLDQALQAGRAHATPHEAALI</sequence>
<dbReference type="GO" id="GO:0071269">
    <property type="term" value="P:L-homocysteine biosynthetic process"/>
    <property type="evidence" value="ECO:0007669"/>
    <property type="project" value="TreeGrafter"/>
</dbReference>
<dbReference type="PANTHER" id="PTHR43797">
    <property type="entry name" value="HOMOCYSTEINE/CYSTEINE SYNTHASE"/>
    <property type="match status" value="1"/>
</dbReference>
<dbReference type="PIRSF" id="PIRSF001434">
    <property type="entry name" value="CGS"/>
    <property type="match status" value="1"/>
</dbReference>
<dbReference type="InterPro" id="IPR006235">
    <property type="entry name" value="OAc-hSer/O-AcSer_sulfhydrylase"/>
</dbReference>
<comment type="similarity">
    <text evidence="2 6">Belongs to the trans-sulfuration enzymes family.</text>
</comment>
<dbReference type="SUPFAM" id="SSF53383">
    <property type="entry name" value="PLP-dependent transferases"/>
    <property type="match status" value="1"/>
</dbReference>
<name>A0A917PI59_9DEIO</name>
<evidence type="ECO:0000256" key="4">
    <source>
        <dbReference type="ARBA" id="ARBA00022898"/>
    </source>
</evidence>
<keyword evidence="4 5" id="KW-0663">Pyridoxal phosphate</keyword>
<evidence type="ECO:0000256" key="6">
    <source>
        <dbReference type="RuleBase" id="RU362118"/>
    </source>
</evidence>
<dbReference type="AlphaFoldDB" id="A0A917PI59"/>
<gene>
    <name evidence="7" type="ORF">GCM10008939_24940</name>
</gene>
<dbReference type="GO" id="GO:0003961">
    <property type="term" value="F:O-acetylhomoserine aminocarboxypropyltransferase activity"/>
    <property type="evidence" value="ECO:0007669"/>
    <property type="project" value="TreeGrafter"/>
</dbReference>
<dbReference type="Gene3D" id="3.40.640.10">
    <property type="entry name" value="Type I PLP-dependent aspartate aminotransferase-like (Major domain)"/>
    <property type="match status" value="1"/>
</dbReference>
<comment type="cofactor">
    <cofactor evidence="1 6">
        <name>pyridoxal 5'-phosphate</name>
        <dbReference type="ChEBI" id="CHEBI:597326"/>
    </cofactor>
</comment>
<dbReference type="GO" id="GO:0005737">
    <property type="term" value="C:cytoplasm"/>
    <property type="evidence" value="ECO:0007669"/>
    <property type="project" value="TreeGrafter"/>
</dbReference>
<dbReference type="EMBL" id="BMOE01000008">
    <property type="protein sequence ID" value="GGJ80058.1"/>
    <property type="molecule type" value="Genomic_DNA"/>
</dbReference>
<evidence type="ECO:0000256" key="2">
    <source>
        <dbReference type="ARBA" id="ARBA00009077"/>
    </source>
</evidence>
<dbReference type="GO" id="GO:0019346">
    <property type="term" value="P:transsulfuration"/>
    <property type="evidence" value="ECO:0007669"/>
    <property type="project" value="InterPro"/>
</dbReference>
<dbReference type="PANTHER" id="PTHR43797:SF2">
    <property type="entry name" value="HOMOCYSTEINE_CYSTEINE SYNTHASE"/>
    <property type="match status" value="1"/>
</dbReference>
<reference evidence="7" key="1">
    <citation type="journal article" date="2014" name="Int. J. Syst. Evol. Microbiol.">
        <title>Complete genome sequence of Corynebacterium casei LMG S-19264T (=DSM 44701T), isolated from a smear-ripened cheese.</title>
        <authorList>
            <consortium name="US DOE Joint Genome Institute (JGI-PGF)"/>
            <person name="Walter F."/>
            <person name="Albersmeier A."/>
            <person name="Kalinowski J."/>
            <person name="Ruckert C."/>
        </authorList>
    </citation>
    <scope>NUCLEOTIDE SEQUENCE</scope>
    <source>
        <strain evidence="7">JCM 14371</strain>
    </source>
</reference>
<evidence type="ECO:0000313" key="7">
    <source>
        <dbReference type="EMBL" id="GGJ80058.1"/>
    </source>
</evidence>
<dbReference type="RefSeq" id="WP_188963599.1">
    <property type="nucleotide sequence ID" value="NZ_BMOE01000008.1"/>
</dbReference>
<protein>
    <submittedName>
        <fullName evidence="7">O-acetylhomoserine (Thiol)-lyase/O-acetylserine (Thiol)-lyase</fullName>
    </submittedName>
</protein>
<reference evidence="7" key="2">
    <citation type="submission" date="2020-09" db="EMBL/GenBank/DDBJ databases">
        <authorList>
            <person name="Sun Q."/>
            <person name="Ohkuma M."/>
        </authorList>
    </citation>
    <scope>NUCLEOTIDE SEQUENCE</scope>
    <source>
        <strain evidence="7">JCM 14371</strain>
    </source>
</reference>
<evidence type="ECO:0000256" key="3">
    <source>
        <dbReference type="ARBA" id="ARBA00022679"/>
    </source>
</evidence>
<dbReference type="InterPro" id="IPR015424">
    <property type="entry name" value="PyrdxlP-dep_Trfase"/>
</dbReference>
<dbReference type="InterPro" id="IPR015421">
    <property type="entry name" value="PyrdxlP-dep_Trfase_major"/>
</dbReference>
<dbReference type="InterPro" id="IPR015422">
    <property type="entry name" value="PyrdxlP-dep_Trfase_small"/>
</dbReference>
<evidence type="ECO:0000256" key="5">
    <source>
        <dbReference type="PIRSR" id="PIRSR001434-2"/>
    </source>
</evidence>
<dbReference type="Pfam" id="PF01053">
    <property type="entry name" value="Cys_Met_Meta_PP"/>
    <property type="match status" value="1"/>
</dbReference>
<keyword evidence="8" id="KW-1185">Reference proteome</keyword>
<accession>A0A917PI59</accession>
<proteinExistence type="inferred from homology"/>
<dbReference type="InterPro" id="IPR000277">
    <property type="entry name" value="Cys/Met-Metab_PyrdxlP-dep_enz"/>
</dbReference>
<evidence type="ECO:0000256" key="1">
    <source>
        <dbReference type="ARBA" id="ARBA00001933"/>
    </source>
</evidence>
<feature type="modified residue" description="N6-(pyridoxal phosphate)lysine" evidence="5">
    <location>
        <position position="212"/>
    </location>
</feature>
<dbReference type="Proteomes" id="UP000635726">
    <property type="component" value="Unassembled WGS sequence"/>
</dbReference>
<comment type="caution">
    <text evidence="7">The sequence shown here is derived from an EMBL/GenBank/DDBJ whole genome shotgun (WGS) entry which is preliminary data.</text>
</comment>
<dbReference type="Gene3D" id="3.90.1150.10">
    <property type="entry name" value="Aspartate Aminotransferase, domain 1"/>
    <property type="match status" value="1"/>
</dbReference>
<dbReference type="GO" id="GO:0030170">
    <property type="term" value="F:pyridoxal phosphate binding"/>
    <property type="evidence" value="ECO:0007669"/>
    <property type="project" value="InterPro"/>
</dbReference>
<keyword evidence="3" id="KW-0808">Transferase</keyword>
<dbReference type="GO" id="GO:0004124">
    <property type="term" value="F:cysteine synthase activity"/>
    <property type="evidence" value="ECO:0007669"/>
    <property type="project" value="TreeGrafter"/>
</dbReference>
<dbReference type="GO" id="GO:0006535">
    <property type="term" value="P:cysteine biosynthetic process from serine"/>
    <property type="evidence" value="ECO:0007669"/>
    <property type="project" value="TreeGrafter"/>
</dbReference>
<dbReference type="FunFam" id="3.40.640.10:FF:000046">
    <property type="entry name" value="Cystathionine gamma-lyase"/>
    <property type="match status" value="1"/>
</dbReference>
<evidence type="ECO:0000313" key="8">
    <source>
        <dbReference type="Proteomes" id="UP000635726"/>
    </source>
</evidence>